<dbReference type="Proteomes" id="UP000586305">
    <property type="component" value="Unassembled WGS sequence"/>
</dbReference>
<accession>A0A849VDR0</accession>
<evidence type="ECO:0000313" key="1">
    <source>
        <dbReference type="EMBL" id="NOU50920.1"/>
    </source>
</evidence>
<evidence type="ECO:0000313" key="2">
    <source>
        <dbReference type="Proteomes" id="UP000586305"/>
    </source>
</evidence>
<reference evidence="1 2" key="1">
    <citation type="submission" date="2020-04" db="EMBL/GenBank/DDBJ databases">
        <title>Pseudoalteromonas caenipelagi sp. nov., isolated from a tidal flat.</title>
        <authorList>
            <person name="Park S."/>
            <person name="Yoon J.-H."/>
        </authorList>
    </citation>
    <scope>NUCLEOTIDE SEQUENCE [LARGE SCALE GENOMIC DNA]</scope>
    <source>
        <strain evidence="1 2">JBTF-M23</strain>
    </source>
</reference>
<protein>
    <submittedName>
        <fullName evidence="1">Uncharacterized protein</fullName>
    </submittedName>
</protein>
<proteinExistence type="predicted"/>
<comment type="caution">
    <text evidence="1">The sequence shown here is derived from an EMBL/GenBank/DDBJ whole genome shotgun (WGS) entry which is preliminary data.</text>
</comment>
<dbReference type="AlphaFoldDB" id="A0A849VDR0"/>
<keyword evidence="2" id="KW-1185">Reference proteome</keyword>
<organism evidence="1 2">
    <name type="scientific">Pseudoalteromonas caenipelagi</name>
    <dbReference type="NCBI Taxonomy" id="2726988"/>
    <lineage>
        <taxon>Bacteria</taxon>
        <taxon>Pseudomonadati</taxon>
        <taxon>Pseudomonadota</taxon>
        <taxon>Gammaproteobacteria</taxon>
        <taxon>Alteromonadales</taxon>
        <taxon>Pseudoalteromonadaceae</taxon>
        <taxon>Pseudoalteromonas</taxon>
    </lineage>
</organism>
<dbReference type="EMBL" id="JABBPG010000003">
    <property type="protein sequence ID" value="NOU50920.1"/>
    <property type="molecule type" value="Genomic_DNA"/>
</dbReference>
<gene>
    <name evidence="1" type="ORF">HG263_10295</name>
</gene>
<dbReference type="RefSeq" id="WP_171625987.1">
    <property type="nucleotide sequence ID" value="NZ_JABBPG010000003.1"/>
</dbReference>
<name>A0A849VDR0_9GAMM</name>
<sequence>MNTLYIKLIFIISLITLPISAKADILGTSIAASGKVASAAITGETVQNLIEKARREAKALLAEAESSGNVLMTRAADELNLTADNVERMLSSQLNTVYDEIDEDKRDLLIGLASATKVATKLSDKAYTLKDTVSLDIRSILGDIPFVKESLVLQRITGLSAIAGEDRYKLRIIGSYLGLPGESHSSRIDVLIDGNLVEGVEVDPKEIHLVEISIPSASIEKYLLKDKPARIPLTLKISQTFKEPLFGFLWHVDNKKSYEANMNINLYPTYAGDVEVIARHQILGWKASQAIERDMTHSDHCSKNCKGHHGTTHEVKISVAGNSSQPQIGQKRITSAKCKRIAGTSGYSVDEGTSVSQDKSTAKCRIRFRTQSQTYRLTAKIEEYGVIEEKDTSVTAALTFDETTEVRIPKTTIETFIKGKLITGDKVDMVGSQTTNSGLVSIVRRLDNTNDKSVILSASRPDEAL</sequence>